<dbReference type="RefSeq" id="WP_145189721.1">
    <property type="nucleotide sequence ID" value="NZ_CP036290.1"/>
</dbReference>
<dbReference type="Proteomes" id="UP000319342">
    <property type="component" value="Chromosome"/>
</dbReference>
<dbReference type="EMBL" id="CP036290">
    <property type="protein sequence ID" value="QDU85759.1"/>
    <property type="molecule type" value="Genomic_DNA"/>
</dbReference>
<evidence type="ECO:0000313" key="1">
    <source>
        <dbReference type="EMBL" id="QDU85759.1"/>
    </source>
</evidence>
<dbReference type="AlphaFoldDB" id="A0A518D2S7"/>
<keyword evidence="2" id="KW-1185">Reference proteome</keyword>
<organism evidence="1 2">
    <name type="scientific">Rohdeia mirabilis</name>
    <dbReference type="NCBI Taxonomy" id="2528008"/>
    <lineage>
        <taxon>Bacteria</taxon>
        <taxon>Pseudomonadati</taxon>
        <taxon>Planctomycetota</taxon>
        <taxon>Planctomycetia</taxon>
        <taxon>Planctomycetia incertae sedis</taxon>
        <taxon>Rohdeia</taxon>
    </lineage>
</organism>
<evidence type="ECO:0000313" key="2">
    <source>
        <dbReference type="Proteomes" id="UP000319342"/>
    </source>
</evidence>
<proteinExistence type="predicted"/>
<sequence length="177" mass="19888">MIAVVVSLTVGGVVLTLGNQVASIGHMLEHGPREEVLERWIAEGDSLYRAVERFRAEHDRLPVDVGELASSHRWDEPVSHGLWRTEEWRVADFGARGFAVFLPVDLSSSVKDVLVRRSTGRYPGDLAERAGEVIERGSWRYLRGARLSPEPRAFEQLVLRPVFHSPRPTVGSAIRRE</sequence>
<reference evidence="1 2" key="1">
    <citation type="submission" date="2019-02" db="EMBL/GenBank/DDBJ databases">
        <title>Deep-cultivation of Planctomycetes and their phenomic and genomic characterization uncovers novel biology.</title>
        <authorList>
            <person name="Wiegand S."/>
            <person name="Jogler M."/>
            <person name="Boedeker C."/>
            <person name="Pinto D."/>
            <person name="Vollmers J."/>
            <person name="Rivas-Marin E."/>
            <person name="Kohn T."/>
            <person name="Peeters S.H."/>
            <person name="Heuer A."/>
            <person name="Rast P."/>
            <person name="Oberbeckmann S."/>
            <person name="Bunk B."/>
            <person name="Jeske O."/>
            <person name="Meyerdierks A."/>
            <person name="Storesund J.E."/>
            <person name="Kallscheuer N."/>
            <person name="Luecker S."/>
            <person name="Lage O.M."/>
            <person name="Pohl T."/>
            <person name="Merkel B.J."/>
            <person name="Hornburger P."/>
            <person name="Mueller R.-W."/>
            <person name="Bruemmer F."/>
            <person name="Labrenz M."/>
            <person name="Spormann A.M."/>
            <person name="Op den Camp H."/>
            <person name="Overmann J."/>
            <person name="Amann R."/>
            <person name="Jetten M.S.M."/>
            <person name="Mascher T."/>
            <person name="Medema M.H."/>
            <person name="Devos D.P."/>
            <person name="Kaster A.-K."/>
            <person name="Ovreas L."/>
            <person name="Rohde M."/>
            <person name="Galperin M.Y."/>
            <person name="Jogler C."/>
        </authorList>
    </citation>
    <scope>NUCLEOTIDE SEQUENCE [LARGE SCALE GENOMIC DNA]</scope>
    <source>
        <strain evidence="1 2">Pla163</strain>
    </source>
</reference>
<gene>
    <name evidence="1" type="ORF">Pla163_28960</name>
</gene>
<accession>A0A518D2S7</accession>
<protein>
    <submittedName>
        <fullName evidence="1">Uncharacterized protein</fullName>
    </submittedName>
</protein>
<name>A0A518D2S7_9BACT</name>